<evidence type="ECO:0000313" key="2">
    <source>
        <dbReference type="EMBL" id="PCG09808.1"/>
    </source>
</evidence>
<reference evidence="2 3" key="1">
    <citation type="submission" date="2017-09" db="EMBL/GenBank/DDBJ databases">
        <title>Sphingomonas ginsenosidimutans KACC 14949, whole genome shotgun sequence.</title>
        <authorList>
            <person name="Feng G."/>
            <person name="Zhu H."/>
        </authorList>
    </citation>
    <scope>NUCLEOTIDE SEQUENCE [LARGE SCALE GENOMIC DNA]</scope>
    <source>
        <strain evidence="2 3">KACC 14949</strain>
    </source>
</reference>
<keyword evidence="3" id="KW-1185">Reference proteome</keyword>
<keyword evidence="2" id="KW-0808">Transferase</keyword>
<evidence type="ECO:0000259" key="1">
    <source>
        <dbReference type="PROSITE" id="PS51186"/>
    </source>
</evidence>
<dbReference type="Proteomes" id="UP000218784">
    <property type="component" value="Unassembled WGS sequence"/>
</dbReference>
<dbReference type="AlphaFoldDB" id="A0A2A4I1K0"/>
<dbReference type="SUPFAM" id="SSF55729">
    <property type="entry name" value="Acyl-CoA N-acyltransferases (Nat)"/>
    <property type="match status" value="1"/>
</dbReference>
<name>A0A2A4I1K0_9SPHN</name>
<sequence length="160" mass="17287">MTAVTIRPAVRDDLPGLRRVIDGVGLFPSDMLDGMVAPFLDGRAGTGEFWLTVDGDAGPISVGYCAPERMTEGTWNMLLIAVDPVRQGAGVGAAMMAETERLLAESGQRILLVETSGLPEFERTRAFYRGLGYDEEARIRDFYQAGEDKVVFRKALGGGA</sequence>
<protein>
    <submittedName>
        <fullName evidence="2">GNAT family N-acetyltransferase</fullName>
    </submittedName>
</protein>
<dbReference type="GO" id="GO:0016747">
    <property type="term" value="F:acyltransferase activity, transferring groups other than amino-acyl groups"/>
    <property type="evidence" value="ECO:0007669"/>
    <property type="project" value="InterPro"/>
</dbReference>
<dbReference type="InterPro" id="IPR000182">
    <property type="entry name" value="GNAT_dom"/>
</dbReference>
<feature type="domain" description="N-acetyltransferase" evidence="1">
    <location>
        <begin position="4"/>
        <end position="157"/>
    </location>
</feature>
<accession>A0A2A4I1K0</accession>
<dbReference type="Gene3D" id="3.40.630.30">
    <property type="match status" value="1"/>
</dbReference>
<evidence type="ECO:0000313" key="3">
    <source>
        <dbReference type="Proteomes" id="UP000218784"/>
    </source>
</evidence>
<dbReference type="Pfam" id="PF13508">
    <property type="entry name" value="Acetyltransf_7"/>
    <property type="match status" value="1"/>
</dbReference>
<dbReference type="PROSITE" id="PS51186">
    <property type="entry name" value="GNAT"/>
    <property type="match status" value="1"/>
</dbReference>
<dbReference type="InterPro" id="IPR016181">
    <property type="entry name" value="Acyl_CoA_acyltransferase"/>
</dbReference>
<organism evidence="2 3">
    <name type="scientific">Sphingomonas ginsenosidimutans</name>
    <dbReference type="NCBI Taxonomy" id="862134"/>
    <lineage>
        <taxon>Bacteria</taxon>
        <taxon>Pseudomonadati</taxon>
        <taxon>Pseudomonadota</taxon>
        <taxon>Alphaproteobacteria</taxon>
        <taxon>Sphingomonadales</taxon>
        <taxon>Sphingomonadaceae</taxon>
        <taxon>Sphingomonas</taxon>
    </lineage>
</organism>
<dbReference type="EMBL" id="NWVD01000002">
    <property type="protein sequence ID" value="PCG09808.1"/>
    <property type="molecule type" value="Genomic_DNA"/>
</dbReference>
<dbReference type="RefSeq" id="WP_096611535.1">
    <property type="nucleotide sequence ID" value="NZ_NWVD01000002.1"/>
</dbReference>
<gene>
    <name evidence="2" type="ORF">COA17_08180</name>
</gene>
<comment type="caution">
    <text evidence="2">The sequence shown here is derived from an EMBL/GenBank/DDBJ whole genome shotgun (WGS) entry which is preliminary data.</text>
</comment>
<dbReference type="CDD" id="cd04301">
    <property type="entry name" value="NAT_SF"/>
    <property type="match status" value="1"/>
</dbReference>
<proteinExistence type="predicted"/>